<organism evidence="1 2">
    <name type="scientific">Pristionchus mayeri</name>
    <dbReference type="NCBI Taxonomy" id="1317129"/>
    <lineage>
        <taxon>Eukaryota</taxon>
        <taxon>Metazoa</taxon>
        <taxon>Ecdysozoa</taxon>
        <taxon>Nematoda</taxon>
        <taxon>Chromadorea</taxon>
        <taxon>Rhabditida</taxon>
        <taxon>Rhabditina</taxon>
        <taxon>Diplogasteromorpha</taxon>
        <taxon>Diplogasteroidea</taxon>
        <taxon>Neodiplogasteridae</taxon>
        <taxon>Pristionchus</taxon>
    </lineage>
</organism>
<dbReference type="EMBL" id="BTRK01000003">
    <property type="protein sequence ID" value="GMR43197.1"/>
    <property type="molecule type" value="Genomic_DNA"/>
</dbReference>
<evidence type="ECO:0000313" key="1">
    <source>
        <dbReference type="EMBL" id="GMR43197.1"/>
    </source>
</evidence>
<comment type="caution">
    <text evidence="1">The sequence shown here is derived from an EMBL/GenBank/DDBJ whole genome shotgun (WGS) entry which is preliminary data.</text>
</comment>
<dbReference type="Proteomes" id="UP001328107">
    <property type="component" value="Unassembled WGS sequence"/>
</dbReference>
<keyword evidence="2" id="KW-1185">Reference proteome</keyword>
<accession>A0AAN4ZRP3</accession>
<gene>
    <name evidence="1" type="ORF">PMAYCL1PPCAC_13392</name>
</gene>
<reference evidence="2" key="1">
    <citation type="submission" date="2022-10" db="EMBL/GenBank/DDBJ databases">
        <title>Genome assembly of Pristionchus species.</title>
        <authorList>
            <person name="Yoshida K."/>
            <person name="Sommer R.J."/>
        </authorList>
    </citation>
    <scope>NUCLEOTIDE SEQUENCE [LARGE SCALE GENOMIC DNA]</scope>
    <source>
        <strain evidence="2">RS5460</strain>
    </source>
</reference>
<dbReference type="AlphaFoldDB" id="A0AAN4ZRP3"/>
<feature type="non-terminal residue" evidence="1">
    <location>
        <position position="1"/>
    </location>
</feature>
<name>A0AAN4ZRP3_9BILA</name>
<protein>
    <submittedName>
        <fullName evidence="1">Uncharacterized protein</fullName>
    </submittedName>
</protein>
<sequence>LFLVALAVSSSNARIYTPEEFMAEATAAWKLYDASPLECYVKNNVTGAVNLQVCKVDKVPSNSAFHQRFAAYPACMVIKGGKNEPVLQTCLGMSSIMVLSCLKAACYESDSGFEGVSSCCCTTSGCNDGMLPNPN</sequence>
<evidence type="ECO:0000313" key="2">
    <source>
        <dbReference type="Proteomes" id="UP001328107"/>
    </source>
</evidence>
<proteinExistence type="predicted"/>